<dbReference type="FunCoup" id="C5DBP3">
    <property type="interactions" value="165"/>
</dbReference>
<feature type="region of interest" description="Disordered" evidence="1">
    <location>
        <begin position="1"/>
        <end position="33"/>
    </location>
</feature>
<dbReference type="PANTHER" id="PTHR15615">
    <property type="match status" value="1"/>
</dbReference>
<dbReference type="InParanoid" id="C5DBP3"/>
<dbReference type="Pfam" id="PF08613">
    <property type="entry name" value="Cyclin"/>
    <property type="match status" value="1"/>
</dbReference>
<name>C5DBP3_LACTC</name>
<dbReference type="STRING" id="559295.C5DBP3"/>
<dbReference type="RefSeq" id="XP_002551642.1">
    <property type="nucleotide sequence ID" value="XM_002551596.1"/>
</dbReference>
<evidence type="ECO:0000313" key="2">
    <source>
        <dbReference type="EMBL" id="CAR21200.1"/>
    </source>
</evidence>
<dbReference type="eggNOG" id="KOG1674">
    <property type="taxonomic scope" value="Eukaryota"/>
</dbReference>
<dbReference type="EMBL" id="CU928165">
    <property type="protein sequence ID" value="CAR21200.1"/>
    <property type="molecule type" value="Genomic_DNA"/>
</dbReference>
<dbReference type="CDD" id="cd20558">
    <property type="entry name" value="CYCLIN_ScPCL7-like"/>
    <property type="match status" value="1"/>
</dbReference>
<feature type="region of interest" description="Disordered" evidence="1">
    <location>
        <begin position="94"/>
        <end position="125"/>
    </location>
</feature>
<dbReference type="Proteomes" id="UP000002036">
    <property type="component" value="Chromosome A"/>
</dbReference>
<dbReference type="GO" id="GO:0005634">
    <property type="term" value="C:nucleus"/>
    <property type="evidence" value="ECO:0007669"/>
    <property type="project" value="TreeGrafter"/>
</dbReference>
<evidence type="ECO:0000313" key="3">
    <source>
        <dbReference type="Proteomes" id="UP000002036"/>
    </source>
</evidence>
<dbReference type="AlphaFoldDB" id="C5DBP3"/>
<dbReference type="GeneID" id="8290445"/>
<dbReference type="KEGG" id="lth:KLTH0A04268g"/>
<feature type="compositionally biased region" description="Polar residues" evidence="1">
    <location>
        <begin position="1"/>
        <end position="12"/>
    </location>
</feature>
<dbReference type="GO" id="GO:0019901">
    <property type="term" value="F:protein kinase binding"/>
    <property type="evidence" value="ECO:0007669"/>
    <property type="project" value="InterPro"/>
</dbReference>
<keyword evidence="3" id="KW-1185">Reference proteome</keyword>
<evidence type="ECO:0000256" key="1">
    <source>
        <dbReference type="SAM" id="MobiDB-lite"/>
    </source>
</evidence>
<dbReference type="OrthoDB" id="1060854at2759"/>
<organism evidence="2 3">
    <name type="scientific">Lachancea thermotolerans (strain ATCC 56472 / CBS 6340 / NRRL Y-8284)</name>
    <name type="common">Yeast</name>
    <name type="synonym">Kluyveromyces thermotolerans</name>
    <dbReference type="NCBI Taxonomy" id="559295"/>
    <lineage>
        <taxon>Eukaryota</taxon>
        <taxon>Fungi</taxon>
        <taxon>Dikarya</taxon>
        <taxon>Ascomycota</taxon>
        <taxon>Saccharomycotina</taxon>
        <taxon>Saccharomycetes</taxon>
        <taxon>Saccharomycetales</taxon>
        <taxon>Saccharomycetaceae</taxon>
        <taxon>Lachancea</taxon>
    </lineage>
</organism>
<feature type="compositionally biased region" description="Basic and acidic residues" evidence="1">
    <location>
        <begin position="255"/>
        <end position="273"/>
    </location>
</feature>
<dbReference type="Gene3D" id="1.10.472.10">
    <property type="entry name" value="Cyclin-like"/>
    <property type="match status" value="1"/>
</dbReference>
<feature type="compositionally biased region" description="Low complexity" evidence="1">
    <location>
        <begin position="100"/>
        <end position="115"/>
    </location>
</feature>
<reference evidence="2 3" key="1">
    <citation type="journal article" date="2009" name="Genome Res.">
        <title>Comparative genomics of protoploid Saccharomycetaceae.</title>
        <authorList>
            <consortium name="The Genolevures Consortium"/>
            <person name="Souciet J.-L."/>
            <person name="Dujon B."/>
            <person name="Gaillardin C."/>
            <person name="Johnston M."/>
            <person name="Baret P.V."/>
            <person name="Cliften P."/>
            <person name="Sherman D.J."/>
            <person name="Weissenbach J."/>
            <person name="Westhof E."/>
            <person name="Wincker P."/>
            <person name="Jubin C."/>
            <person name="Poulain J."/>
            <person name="Barbe V."/>
            <person name="Segurens B."/>
            <person name="Artiguenave F."/>
            <person name="Anthouard V."/>
            <person name="Vacherie B."/>
            <person name="Val M.-E."/>
            <person name="Fulton R.S."/>
            <person name="Minx P."/>
            <person name="Wilson R."/>
            <person name="Durrens P."/>
            <person name="Jean G."/>
            <person name="Marck C."/>
            <person name="Martin T."/>
            <person name="Nikolski M."/>
            <person name="Rolland T."/>
            <person name="Seret M.-L."/>
            <person name="Casaregola S."/>
            <person name="Despons L."/>
            <person name="Fairhead C."/>
            <person name="Fischer G."/>
            <person name="Lafontaine I."/>
            <person name="Leh V."/>
            <person name="Lemaire M."/>
            <person name="de Montigny J."/>
            <person name="Neuveglise C."/>
            <person name="Thierry A."/>
            <person name="Blanc-Lenfle I."/>
            <person name="Bleykasten C."/>
            <person name="Diffels J."/>
            <person name="Fritsch E."/>
            <person name="Frangeul L."/>
            <person name="Goeffon A."/>
            <person name="Jauniaux N."/>
            <person name="Kachouri-Lafond R."/>
            <person name="Payen C."/>
            <person name="Potier S."/>
            <person name="Pribylova L."/>
            <person name="Ozanne C."/>
            <person name="Richard G.-F."/>
            <person name="Sacerdot C."/>
            <person name="Straub M.-L."/>
            <person name="Talla E."/>
        </authorList>
    </citation>
    <scope>NUCLEOTIDE SEQUENCE [LARGE SCALE GENOMIC DNA]</scope>
    <source>
        <strain evidence="3">ATCC 56472 / CBS 6340 / NRRL Y-8284</strain>
    </source>
</reference>
<feature type="compositionally biased region" description="Basic and acidic residues" evidence="1">
    <location>
        <begin position="220"/>
        <end position="245"/>
    </location>
</feature>
<dbReference type="GO" id="GO:0016538">
    <property type="term" value="F:cyclin-dependent protein serine/threonine kinase regulator activity"/>
    <property type="evidence" value="ECO:0007669"/>
    <property type="project" value="TreeGrafter"/>
</dbReference>
<accession>C5DBP3</accession>
<feature type="region of interest" description="Disordered" evidence="1">
    <location>
        <begin position="192"/>
        <end position="287"/>
    </location>
</feature>
<dbReference type="OMA" id="NDEHNHA"/>
<gene>
    <name evidence="2" type="ordered locus">KLTH0A04268g</name>
</gene>
<protein>
    <submittedName>
        <fullName evidence="2">KLTH0A04268p</fullName>
    </submittedName>
</protein>
<dbReference type="PANTHER" id="PTHR15615:SF94">
    <property type="entry name" value="PHO85 CYCLIN-6-RELATED"/>
    <property type="match status" value="1"/>
</dbReference>
<proteinExistence type="predicted"/>
<dbReference type="InterPro" id="IPR013922">
    <property type="entry name" value="Cyclin_PHO80-like"/>
</dbReference>
<dbReference type="HOGENOM" id="CLU_470151_0_0_1"/>
<dbReference type="GO" id="GO:0000307">
    <property type="term" value="C:cyclin-dependent protein kinase holoenzyme complex"/>
    <property type="evidence" value="ECO:0007669"/>
    <property type="project" value="TreeGrafter"/>
</dbReference>
<sequence length="580" mass="63957">MYEEAPTQSAPNFTKGERAPAVTTSDFEAPKHPKTYRSVKYPYRNITFLEEIPEFHTHTHTHMPPRPSFLEQVSENTPKTKARPMLIPRRVSTVHTEGPTSVTEETISSSHSSESLMNGEDSPASRQTVGIAGGGVAVGPHGARLADSPAAGVASVRSDSVASRMRPMLQRMGSSYSRGSFVGKNGSFISTSLSDDGGSGGGSNTGETPGLFEAVCDSSDLERDHDHDYDHEHDHDHEHNDEHNHARAQSRGHGHCHDHDHTHGQTTPEDRETTLPSSVPRGSAPIDISTAPMAKTLSSKYFQESVHDDDYLQNFTPFHNTPTSVSNSYSTNATGSDLMARRLAHPPAADPEPRLSDDPALVYIAEFPTDKLLSMLTALLDKIVRSNDQLSRDRPFDEDQFLARAADATATASASADAPAAGCAGHDLAAEILSFRGKHVPAITLHQYFQRIQKYCPTTNDVFLSLLVYFDRIAKTCNHAKEQLFVMDSYNIHRLIISAVTVSTKFFSDFFYSNSRYARVGGISLKELNHLELQFLVLCDFELIISVEELQKYSNLLRDFWHREMGDAPEAETAAPEHVL</sequence>